<evidence type="ECO:0000313" key="3">
    <source>
        <dbReference type="Proteomes" id="UP000184185"/>
    </source>
</evidence>
<dbReference type="OrthoDB" id="3036018at2"/>
<dbReference type="RefSeq" id="WP_072917211.1">
    <property type="nucleotide sequence ID" value="NZ_FQYQ01000013.1"/>
</dbReference>
<gene>
    <name evidence="2" type="ORF">SAMN02745725_02017</name>
</gene>
<dbReference type="Proteomes" id="UP000184185">
    <property type="component" value="Unassembled WGS sequence"/>
</dbReference>
<reference evidence="2 3" key="1">
    <citation type="submission" date="2016-11" db="EMBL/GenBank/DDBJ databases">
        <authorList>
            <person name="Jaros S."/>
            <person name="Januszkiewicz K."/>
            <person name="Wedrychowicz H."/>
        </authorList>
    </citation>
    <scope>NUCLEOTIDE SEQUENCE [LARGE SCALE GENOMIC DNA]</scope>
    <source>
        <strain evidence="2 3">DSM 14809</strain>
    </source>
</reference>
<name>A0A1M6HI82_PSEXY</name>
<dbReference type="AlphaFoldDB" id="A0A1M6HI82"/>
<keyword evidence="1" id="KW-1133">Transmembrane helix</keyword>
<accession>A0A1M6HI82</accession>
<evidence type="ECO:0000313" key="2">
    <source>
        <dbReference type="EMBL" id="SHJ21819.1"/>
    </source>
</evidence>
<proteinExistence type="predicted"/>
<keyword evidence="1" id="KW-0472">Membrane</keyword>
<sequence>MNSTATQITKLINTPNPSAPVTTHALSELGNGSMQDGLKRIVRYYASESASNLKLGRIQGATVGILITVTVGGGIALINHAKQKKKIKREGQVILNTLQHPSSHCVTQDDSVDDITEEQSAIL</sequence>
<organism evidence="2 3">
    <name type="scientific">Pseudobutyrivibrio xylanivorans DSM 14809</name>
    <dbReference type="NCBI Taxonomy" id="1123012"/>
    <lineage>
        <taxon>Bacteria</taxon>
        <taxon>Bacillati</taxon>
        <taxon>Bacillota</taxon>
        <taxon>Clostridia</taxon>
        <taxon>Lachnospirales</taxon>
        <taxon>Lachnospiraceae</taxon>
        <taxon>Pseudobutyrivibrio</taxon>
    </lineage>
</organism>
<protein>
    <submittedName>
        <fullName evidence="2">Uncharacterized protein</fullName>
    </submittedName>
</protein>
<keyword evidence="1" id="KW-0812">Transmembrane</keyword>
<feature type="transmembrane region" description="Helical" evidence="1">
    <location>
        <begin position="58"/>
        <end position="79"/>
    </location>
</feature>
<dbReference type="EMBL" id="FQYQ01000013">
    <property type="protein sequence ID" value="SHJ21819.1"/>
    <property type="molecule type" value="Genomic_DNA"/>
</dbReference>
<evidence type="ECO:0000256" key="1">
    <source>
        <dbReference type="SAM" id="Phobius"/>
    </source>
</evidence>
<keyword evidence="3" id="KW-1185">Reference proteome</keyword>